<dbReference type="PANTHER" id="PTHR42695">
    <property type="entry name" value="GLUTAMINE AMIDOTRANSFERASE YLR126C-RELATED"/>
    <property type="match status" value="1"/>
</dbReference>
<dbReference type="Gene3D" id="3.40.50.880">
    <property type="match status" value="1"/>
</dbReference>
<accession>A0A9E6XY51</accession>
<dbReference type="InterPro" id="IPR029062">
    <property type="entry name" value="Class_I_gatase-like"/>
</dbReference>
<name>A0A9E6XY51_9ACTN</name>
<dbReference type="SUPFAM" id="SSF52317">
    <property type="entry name" value="Class I glutamine amidotransferase-like"/>
    <property type="match status" value="1"/>
</dbReference>
<organism evidence="2 3">
    <name type="scientific">Capillimicrobium parvum</name>
    <dbReference type="NCBI Taxonomy" id="2884022"/>
    <lineage>
        <taxon>Bacteria</taxon>
        <taxon>Bacillati</taxon>
        <taxon>Actinomycetota</taxon>
        <taxon>Thermoleophilia</taxon>
        <taxon>Solirubrobacterales</taxon>
        <taxon>Capillimicrobiaceae</taxon>
        <taxon>Capillimicrobium</taxon>
    </lineage>
</organism>
<evidence type="ECO:0000259" key="1">
    <source>
        <dbReference type="Pfam" id="PF00117"/>
    </source>
</evidence>
<dbReference type="Pfam" id="PF00117">
    <property type="entry name" value="GATase"/>
    <property type="match status" value="1"/>
</dbReference>
<dbReference type="PROSITE" id="PS51273">
    <property type="entry name" value="GATASE_TYPE_1"/>
    <property type="match status" value="1"/>
</dbReference>
<keyword evidence="3" id="KW-1185">Reference proteome</keyword>
<dbReference type="InterPro" id="IPR017926">
    <property type="entry name" value="GATASE"/>
</dbReference>
<sequence length="261" mass="28141">MHIAEHPEDRILVIQHIACEPPAAYEDVLIGRGIPIQRVEVDEGEPLPDWRGFAAIIAMGGPMSANDGDHLPWLGEEKRLIAEAIRAGMPYWGVCLGAQLLASALGARVFRGPAPEVGVYHDIEPTAHAAEDPVFRGLTGPLTSLQWHSDTFDLPHEAVLLASSPAYRHQAFRWGNAYGIQFHLEVPPDLAAQWADVPAYANALNQILGPGALPRLVADVTLTAPVTIAVGQALFAHWLDDVVAPAASRRRTTHTAPTIGD</sequence>
<dbReference type="PANTHER" id="PTHR42695:SF5">
    <property type="entry name" value="GLUTAMINE AMIDOTRANSFERASE YLR126C-RELATED"/>
    <property type="match status" value="1"/>
</dbReference>
<reference evidence="2" key="1">
    <citation type="journal article" date="2022" name="Int. J. Syst. Evol. Microbiol.">
        <title>Pseudomonas aegrilactucae sp. nov. and Pseudomonas morbosilactucae sp. nov., pathogens causing bacterial rot of lettuce in Japan.</title>
        <authorList>
            <person name="Sawada H."/>
            <person name="Fujikawa T."/>
            <person name="Satou M."/>
        </authorList>
    </citation>
    <scope>NUCLEOTIDE SEQUENCE</scope>
    <source>
        <strain evidence="2">0166_1</strain>
    </source>
</reference>
<dbReference type="KEGG" id="sbae:DSM104329_02927"/>
<proteinExistence type="predicted"/>
<dbReference type="Proteomes" id="UP001162834">
    <property type="component" value="Chromosome"/>
</dbReference>
<evidence type="ECO:0000313" key="2">
    <source>
        <dbReference type="EMBL" id="UGS36521.1"/>
    </source>
</evidence>
<dbReference type="GO" id="GO:0005829">
    <property type="term" value="C:cytosol"/>
    <property type="evidence" value="ECO:0007669"/>
    <property type="project" value="TreeGrafter"/>
</dbReference>
<evidence type="ECO:0000313" key="3">
    <source>
        <dbReference type="Proteomes" id="UP001162834"/>
    </source>
</evidence>
<protein>
    <recommendedName>
        <fullName evidence="1">Glutamine amidotransferase domain-containing protein</fullName>
    </recommendedName>
</protein>
<gene>
    <name evidence="2" type="ORF">DSM104329_02927</name>
</gene>
<dbReference type="AlphaFoldDB" id="A0A9E6XY51"/>
<dbReference type="EMBL" id="CP087164">
    <property type="protein sequence ID" value="UGS36521.1"/>
    <property type="molecule type" value="Genomic_DNA"/>
</dbReference>
<dbReference type="RefSeq" id="WP_259310590.1">
    <property type="nucleotide sequence ID" value="NZ_CP087164.1"/>
</dbReference>
<dbReference type="CDD" id="cd01741">
    <property type="entry name" value="GATase1_1"/>
    <property type="match status" value="1"/>
</dbReference>
<dbReference type="InterPro" id="IPR044992">
    <property type="entry name" value="ChyE-like"/>
</dbReference>
<feature type="domain" description="Glutamine amidotransferase" evidence="1">
    <location>
        <begin position="51"/>
        <end position="187"/>
    </location>
</feature>